<dbReference type="SMART" id="SM00320">
    <property type="entry name" value="WD40"/>
    <property type="match status" value="8"/>
</dbReference>
<evidence type="ECO:0000259" key="5">
    <source>
        <dbReference type="Pfam" id="PF05729"/>
    </source>
</evidence>
<organism evidence="7 8">
    <name type="scientific">Ornithorhynchus anatinus</name>
    <name type="common">Duckbill platypus</name>
    <dbReference type="NCBI Taxonomy" id="9258"/>
    <lineage>
        <taxon>Eukaryota</taxon>
        <taxon>Metazoa</taxon>
        <taxon>Chordata</taxon>
        <taxon>Craniata</taxon>
        <taxon>Vertebrata</taxon>
        <taxon>Euteleostomi</taxon>
        <taxon>Mammalia</taxon>
        <taxon>Monotremata</taxon>
        <taxon>Ornithorhynchidae</taxon>
        <taxon>Ornithorhynchus</taxon>
    </lineage>
</organism>
<evidence type="ECO:0000256" key="1">
    <source>
        <dbReference type="ARBA" id="ARBA00022574"/>
    </source>
</evidence>
<feature type="repeat" description="WD" evidence="3">
    <location>
        <begin position="1444"/>
        <end position="1473"/>
    </location>
</feature>
<dbReference type="InterPro" id="IPR019775">
    <property type="entry name" value="WD40_repeat_CS"/>
</dbReference>
<dbReference type="Pfam" id="PF00400">
    <property type="entry name" value="WD40"/>
    <property type="match status" value="4"/>
</dbReference>
<keyword evidence="8" id="KW-1185">Reference proteome</keyword>
<dbReference type="Pfam" id="PF05729">
    <property type="entry name" value="NACHT"/>
    <property type="match status" value="1"/>
</dbReference>
<feature type="compositionally biased region" description="Basic and acidic residues" evidence="4">
    <location>
        <begin position="1529"/>
        <end position="1543"/>
    </location>
</feature>
<dbReference type="PROSITE" id="PS50082">
    <property type="entry name" value="WD_REPEATS_2"/>
    <property type="match status" value="5"/>
</dbReference>
<gene>
    <name evidence="7" type="primary">NWD1</name>
</gene>
<reference evidence="7" key="2">
    <citation type="submission" date="2025-08" db="UniProtKB">
        <authorList>
            <consortium name="Ensembl"/>
        </authorList>
    </citation>
    <scope>IDENTIFICATION</scope>
    <source>
        <strain evidence="7">Glennie</strain>
    </source>
</reference>
<dbReference type="InterPro" id="IPR007111">
    <property type="entry name" value="NACHT_NTPase"/>
</dbReference>
<name>A0A6I8NTD3_ORNAN</name>
<feature type="repeat" description="WD" evidence="3">
    <location>
        <begin position="1127"/>
        <end position="1168"/>
    </location>
</feature>
<dbReference type="SUPFAM" id="SSF69322">
    <property type="entry name" value="Tricorn protease domain 2"/>
    <property type="match status" value="1"/>
</dbReference>
<evidence type="ECO:0000259" key="6">
    <source>
        <dbReference type="Pfam" id="PF25469"/>
    </source>
</evidence>
<dbReference type="GeneTree" id="ENSGT00940000161635"/>
<dbReference type="PANTHER" id="PTHR45013:SF1">
    <property type="entry name" value="NACHT DOMAIN- AND WD REPEAT-CONTAINING PROTEIN 1"/>
    <property type="match status" value="1"/>
</dbReference>
<dbReference type="Pfam" id="PF25469">
    <property type="entry name" value="WHD_NWD1"/>
    <property type="match status" value="1"/>
</dbReference>
<dbReference type="GO" id="GO:0005730">
    <property type="term" value="C:nucleolus"/>
    <property type="evidence" value="ECO:0007669"/>
    <property type="project" value="Ensembl"/>
</dbReference>
<dbReference type="InterPro" id="IPR057588">
    <property type="entry name" value="NWD1/2-like_WH"/>
</dbReference>
<evidence type="ECO:0000256" key="3">
    <source>
        <dbReference type="PROSITE-ProRule" id="PRU00221"/>
    </source>
</evidence>
<evidence type="ECO:0000256" key="4">
    <source>
        <dbReference type="SAM" id="MobiDB-lite"/>
    </source>
</evidence>
<feature type="domain" description="NWD1/2-like winged helix-turn-helix" evidence="6">
    <location>
        <begin position="568"/>
        <end position="676"/>
    </location>
</feature>
<evidence type="ECO:0000313" key="8">
    <source>
        <dbReference type="Proteomes" id="UP000002279"/>
    </source>
</evidence>
<dbReference type="InParanoid" id="A0A6I8NTD3"/>
<dbReference type="InterPro" id="IPR027417">
    <property type="entry name" value="P-loop_NTPase"/>
</dbReference>
<feature type="region of interest" description="Disordered" evidence="4">
    <location>
        <begin position="1529"/>
        <end position="1550"/>
    </location>
</feature>
<dbReference type="Ensembl" id="ENSOANT00000055125.1">
    <property type="protein sequence ID" value="ENSOANP00000044281.1"/>
    <property type="gene ID" value="ENSOANG00000007868.2"/>
</dbReference>
<dbReference type="GO" id="GO:0010628">
    <property type="term" value="P:positive regulation of gene expression"/>
    <property type="evidence" value="ECO:0007669"/>
    <property type="project" value="Ensembl"/>
</dbReference>
<evidence type="ECO:0000256" key="2">
    <source>
        <dbReference type="ARBA" id="ARBA00022737"/>
    </source>
</evidence>
<dbReference type="Gene3D" id="3.40.50.300">
    <property type="entry name" value="P-loop containing nucleotide triphosphate hydrolases"/>
    <property type="match status" value="1"/>
</dbReference>
<feature type="domain" description="NACHT" evidence="5">
    <location>
        <begin position="339"/>
        <end position="505"/>
    </location>
</feature>
<reference evidence="7 8" key="1">
    <citation type="journal article" date="2008" name="Nature">
        <title>Genome analysis of the platypus reveals unique signatures of evolution.</title>
        <authorList>
            <person name="Warren W.C."/>
            <person name="Hillier L.W."/>
            <person name="Marshall Graves J.A."/>
            <person name="Birney E."/>
            <person name="Ponting C.P."/>
            <person name="Grutzner F."/>
            <person name="Belov K."/>
            <person name="Miller W."/>
            <person name="Clarke L."/>
            <person name="Chinwalla A.T."/>
            <person name="Yang S.P."/>
            <person name="Heger A."/>
            <person name="Locke D.P."/>
            <person name="Miethke P."/>
            <person name="Waters P.D."/>
            <person name="Veyrunes F."/>
            <person name="Fulton L."/>
            <person name="Fulton B."/>
            <person name="Graves T."/>
            <person name="Wallis J."/>
            <person name="Puente X.S."/>
            <person name="Lopez-Otin C."/>
            <person name="Ordonez G.R."/>
            <person name="Eichler E.E."/>
            <person name="Chen L."/>
            <person name="Cheng Z."/>
            <person name="Deakin J.E."/>
            <person name="Alsop A."/>
            <person name="Thompson K."/>
            <person name="Kirby P."/>
            <person name="Papenfuss A.T."/>
            <person name="Wakefield M.J."/>
            <person name="Olender T."/>
            <person name="Lancet D."/>
            <person name="Huttley G.A."/>
            <person name="Smit A.F."/>
            <person name="Pask A."/>
            <person name="Temple-Smith P."/>
            <person name="Batzer M.A."/>
            <person name="Walker J.A."/>
            <person name="Konkel M.K."/>
            <person name="Harris R.S."/>
            <person name="Whittington C.M."/>
            <person name="Wong E.S."/>
            <person name="Gemmell N.J."/>
            <person name="Buschiazzo E."/>
            <person name="Vargas Jentzsch I.M."/>
            <person name="Merkel A."/>
            <person name="Schmitz J."/>
            <person name="Zemann A."/>
            <person name="Churakov G."/>
            <person name="Kriegs J.O."/>
            <person name="Brosius J."/>
            <person name="Murchison E.P."/>
            <person name="Sachidanandam R."/>
            <person name="Smith C."/>
            <person name="Hannon G.J."/>
            <person name="Tsend-Ayush E."/>
            <person name="McMillan D."/>
            <person name="Attenborough R."/>
            <person name="Rens W."/>
            <person name="Ferguson-Smith M."/>
            <person name="Lefevre C.M."/>
            <person name="Sharp J.A."/>
            <person name="Nicholas K.R."/>
            <person name="Ray D.A."/>
            <person name="Kube M."/>
            <person name="Reinhardt R."/>
            <person name="Pringle T.H."/>
            <person name="Taylor J."/>
            <person name="Jones R.C."/>
            <person name="Nixon B."/>
            <person name="Dacheux J.L."/>
            <person name="Niwa H."/>
            <person name="Sekita Y."/>
            <person name="Huang X."/>
            <person name="Stark A."/>
            <person name="Kheradpour P."/>
            <person name="Kellis M."/>
            <person name="Flicek P."/>
            <person name="Chen Y."/>
            <person name="Webber C."/>
            <person name="Hardison R."/>
            <person name="Nelson J."/>
            <person name="Hallsworth-Pepin K."/>
            <person name="Delehaunty K."/>
            <person name="Markovic C."/>
            <person name="Minx P."/>
            <person name="Feng Y."/>
            <person name="Kremitzki C."/>
            <person name="Mitreva M."/>
            <person name="Glasscock J."/>
            <person name="Wylie T."/>
            <person name="Wohldmann P."/>
            <person name="Thiru P."/>
            <person name="Nhan M.N."/>
            <person name="Pohl C.S."/>
            <person name="Smith S.M."/>
            <person name="Hou S."/>
            <person name="Nefedov M."/>
            <person name="de Jong P.J."/>
            <person name="Renfree M.B."/>
            <person name="Mardis E.R."/>
            <person name="Wilson R.K."/>
        </authorList>
    </citation>
    <scope>NUCLEOTIDE SEQUENCE [LARGE SCALE GENOMIC DNA]</scope>
    <source>
        <strain evidence="7 8">Glennie</strain>
    </source>
</reference>
<dbReference type="PROSITE" id="PS50294">
    <property type="entry name" value="WD_REPEATS_REGION"/>
    <property type="match status" value="2"/>
</dbReference>
<sequence length="1563" mass="175268">MDTEREALLEGAYPEVENFCQKHGLMFEVIDLRWGVRDFEAADHMMVELCLEEIKLCQEISAGPTFIALVGDRYGRCPLPRLIGEKEFDALSSQLTGNTGYMRLLVKWFWKDENAIPPAYTLQPITTHLPSWRREESLLATVLHSAAQAAEKHGLISKEEERRYHKSAIEWEIEEGLPNKGASKSGVTIFLREINDLKKHILDSCNLPVVDRQEDGCLDVDAQNSLTNLKGRIADEHPNLLKVQSIQWSKDLVNPRNKAHAQYLEKLGVQFIATVKHQILESLHYQKQVSKELGWLFQELRHHMTQCTERCRIFSGRQELVSEIGQRIRENDNNVHTPLIVFGPLGIGKTALMCKLSEQVQDFLSQETVIVLRLLGTSQLSSDIFGVLKSICFQVCLACGLAVPSTQDTAVYSDVVQFFRDLLLKVSRRNAESLVLLFDSIGELTSSYGAHRLSWLPKTCPPKVHLVVSTWPTEYGLLQALQEKVTNLEGYFEVKPLSGEQGREMMGLLLASVKRKLSPAQLDHLWCSLPECGHPLRLKLAFEEVQRWASYTVPSSLALTIREAVHQLCFRLEQLHGPVLVAHVLGYIVSSRNGLSEAELKDVLSLDNEVLKVVFQDWIPPSKGTLRFPPLLWAKLRRDLGGCLVKKPADGFQLLGLSHRQLTEVIQDRYLSGEEKTKRHLLLIEFFTGAWSQGSKKPITLPQLSKPLIVDRKVSAQPLWYSDTVANLRKLSELPYHLLNADHIEELKRDVLGNMNWISCRMISSGLPSILEDFALCAGRIDSPELQLVRDAIRLARSTIASRDGIDVSCFYTEILARLHSFSSLYPSLIGQLCHQCLSWFGARPHPILIPDCGFFQPPNGPLRTTLTGCHQGITAMEWSSANELLVVGSEDGTLVVWNMQDNQVVHILTGHTGEVRCVKVFGEGSYAISSSTDHTLRMWNLVSGTEKYAIWDGGSVNSGERNFCCLHLDEKNGIVYSASGSKLNAWKLETAELVFCILEDPLDIWIIAVVFACSEVVMMLSKGGIVSLWDSRTGKFQMRQRLSALKEETPSCGILIQKQEKVVVGFSNGSLCLISSEGNSLLDKVPAAVRFVIISQDESFLAAGFGKYVRVYLADSKVFRRFMAMDLEHENIVETAVVGPGNNVIVTGSHDEIIQIWSLSEQGTLLDILDSTGAPVTLFAVCGNILVSASRGSSSFKVWDFTYLRKHKPSAPFLDRTGCTALSHNGNYVYFPQIGNKNKVTIWNSVEGEEVDALDASNEVRCLEVAEQMQLLFTGLVSGTVLVFPLNSRQDATCIPPPETQKAINCMALSKGEERLVIGYDDAVLVLDIRTGEPYPLIDGPTYLFYTQLPTVISRVAVLADYRVVYGMMDGGLFLYNCPNSKVFSLEAHKDRITCLEISHKEQWAVSGSEESMQCLWDLEICKWEHEMSYKSSSFQGMQCACFSKDDKYIYAGLKDRSITVWNVSDGSLLAVQFVYAVVNKIIPTADGFIATTRLGYLIRERFHCPQSVSPHYNPLKNIKATCRVISRKRDEEDRKRQENHSRGPGVNQNRINKLSQICMIV</sequence>
<dbReference type="InterPro" id="IPR036322">
    <property type="entry name" value="WD40_repeat_dom_sf"/>
</dbReference>
<reference evidence="7" key="3">
    <citation type="submission" date="2025-09" db="UniProtKB">
        <authorList>
            <consortium name="Ensembl"/>
        </authorList>
    </citation>
    <scope>IDENTIFICATION</scope>
    <source>
        <strain evidence="7">Glennie</strain>
    </source>
</reference>
<keyword evidence="1 3" id="KW-0853">WD repeat</keyword>
<feature type="repeat" description="WD" evidence="3">
    <location>
        <begin position="909"/>
        <end position="950"/>
    </location>
</feature>
<dbReference type="Gene3D" id="2.130.10.10">
    <property type="entry name" value="YVTN repeat-like/Quinoprotein amine dehydrogenase"/>
    <property type="match status" value="4"/>
</dbReference>
<dbReference type="Proteomes" id="UP000002279">
    <property type="component" value="Chromosome X1"/>
</dbReference>
<keyword evidence="2" id="KW-0677">Repeat</keyword>
<protein>
    <submittedName>
        <fullName evidence="7">NACHT and WD repeat domain containing 1</fullName>
    </submittedName>
</protein>
<dbReference type="SUPFAM" id="SSF52540">
    <property type="entry name" value="P-loop containing nucleoside triphosphate hydrolases"/>
    <property type="match status" value="1"/>
</dbReference>
<dbReference type="InterPro" id="IPR001680">
    <property type="entry name" value="WD40_rpt"/>
</dbReference>
<accession>A0A6I8NTD3</accession>
<dbReference type="SUPFAM" id="SSF50978">
    <property type="entry name" value="WD40 repeat-like"/>
    <property type="match status" value="1"/>
</dbReference>
<evidence type="ECO:0000313" key="7">
    <source>
        <dbReference type="Ensembl" id="ENSOANP00000044281.1"/>
    </source>
</evidence>
<dbReference type="Bgee" id="ENSOANG00000007868">
    <property type="expression patterns" value="Expressed in liver"/>
</dbReference>
<dbReference type="PROSITE" id="PS00678">
    <property type="entry name" value="WD_REPEATS_1"/>
    <property type="match status" value="1"/>
</dbReference>
<dbReference type="FunCoup" id="A0A6I8NTD3">
    <property type="interactions" value="507"/>
</dbReference>
<dbReference type="OMA" id="RGVQCVC"/>
<dbReference type="PANTHER" id="PTHR45013">
    <property type="entry name" value="NACHT DOMAIN- AND WD REPEAT-CONTAINING PROTEIN 1"/>
    <property type="match status" value="1"/>
</dbReference>
<dbReference type="GO" id="GO:0005829">
    <property type="term" value="C:cytosol"/>
    <property type="evidence" value="ECO:0007669"/>
    <property type="project" value="Ensembl"/>
</dbReference>
<dbReference type="InterPro" id="IPR015943">
    <property type="entry name" value="WD40/YVTN_repeat-like_dom_sf"/>
</dbReference>
<feature type="repeat" description="WD" evidence="3">
    <location>
        <begin position="1387"/>
        <end position="1421"/>
    </location>
</feature>
<proteinExistence type="predicted"/>
<dbReference type="InterPro" id="IPR043365">
    <property type="entry name" value="NWD1"/>
</dbReference>
<feature type="repeat" description="WD" evidence="3">
    <location>
        <begin position="867"/>
        <end position="908"/>
    </location>
</feature>